<evidence type="ECO:0000256" key="2">
    <source>
        <dbReference type="ARBA" id="ARBA00022777"/>
    </source>
</evidence>
<dbReference type="InterPro" id="IPR050861">
    <property type="entry name" value="Dihydroxyacetone_Kinase"/>
</dbReference>
<accession>A0ABV2LZK6</accession>
<dbReference type="RefSeq" id="WP_147598506.1">
    <property type="nucleotide sequence ID" value="NZ_BAABXP010000001.1"/>
</dbReference>
<evidence type="ECO:0000259" key="3">
    <source>
        <dbReference type="PROSITE" id="PS51480"/>
    </source>
</evidence>
<organism evidence="4 5">
    <name type="scientific">Blautia caecimuris</name>
    <dbReference type="NCBI Taxonomy" id="1796615"/>
    <lineage>
        <taxon>Bacteria</taxon>
        <taxon>Bacillati</taxon>
        <taxon>Bacillota</taxon>
        <taxon>Clostridia</taxon>
        <taxon>Lachnospirales</taxon>
        <taxon>Lachnospiraceae</taxon>
        <taxon>Blautia</taxon>
    </lineage>
</organism>
<dbReference type="Gene3D" id="1.25.40.340">
    <property type="match status" value="1"/>
</dbReference>
<evidence type="ECO:0000256" key="1">
    <source>
        <dbReference type="ARBA" id="ARBA00022679"/>
    </source>
</evidence>
<dbReference type="SUPFAM" id="SSF101473">
    <property type="entry name" value="DhaL-like"/>
    <property type="match status" value="1"/>
</dbReference>
<comment type="caution">
    <text evidence="4">The sequence shown here is derived from an EMBL/GenBank/DDBJ whole genome shotgun (WGS) entry which is preliminary data.</text>
</comment>
<dbReference type="Pfam" id="PF02734">
    <property type="entry name" value="Dak2"/>
    <property type="match status" value="1"/>
</dbReference>
<keyword evidence="1 4" id="KW-0808">Transferase</keyword>
<sequence>MEIIAFNQIPDLFAVVGKLFVEKKEELCDMDARLGDGDLGLTMSKGYSSLPELIRNEMDGAGGDIGKLLMKAGMKMSSLVPSTMGFLMSSGVMEGGKNLKGKTEIDGMGLAAYLVGFAAGIQKRGKCQTGQRTIYDSVFPAAQAAKELTEKNPEASLSEVVAVALNAAKEGTESTKSMVPVFGKAAVHAAQCAGIADQGAVAGYYKILGLYNYICGM</sequence>
<protein>
    <submittedName>
        <fullName evidence="4">Dihydroxyacetone kinase-like protein</fullName>
        <ecNumber evidence="4">2.7.1.-</ecNumber>
    </submittedName>
</protein>
<dbReference type="GO" id="GO:0016740">
    <property type="term" value="F:transferase activity"/>
    <property type="evidence" value="ECO:0007669"/>
    <property type="project" value="UniProtKB-KW"/>
</dbReference>
<dbReference type="EMBL" id="JBEPMJ010000004">
    <property type="protein sequence ID" value="MET3749626.1"/>
    <property type="molecule type" value="Genomic_DNA"/>
</dbReference>
<dbReference type="Proteomes" id="UP001549106">
    <property type="component" value="Unassembled WGS sequence"/>
</dbReference>
<dbReference type="InterPro" id="IPR004007">
    <property type="entry name" value="DhaL_dom"/>
</dbReference>
<dbReference type="EC" id="2.7.1.-" evidence="4"/>
<keyword evidence="5" id="KW-1185">Reference proteome</keyword>
<feature type="domain" description="DhaL" evidence="3">
    <location>
        <begin position="7"/>
        <end position="212"/>
    </location>
</feature>
<keyword evidence="2" id="KW-0418">Kinase</keyword>
<name>A0ABV2LZK6_9FIRM</name>
<proteinExistence type="predicted"/>
<evidence type="ECO:0000313" key="4">
    <source>
        <dbReference type="EMBL" id="MET3749626.1"/>
    </source>
</evidence>
<gene>
    <name evidence="4" type="ORF">ABID24_000860</name>
</gene>
<dbReference type="SMART" id="SM01120">
    <property type="entry name" value="Dak2"/>
    <property type="match status" value="1"/>
</dbReference>
<dbReference type="InterPro" id="IPR036117">
    <property type="entry name" value="DhaL_dom_sf"/>
</dbReference>
<dbReference type="PANTHER" id="PTHR28629:SF4">
    <property type="entry name" value="TRIOKINASE_FMN CYCLASE"/>
    <property type="match status" value="1"/>
</dbReference>
<reference evidence="4 5" key="1">
    <citation type="submission" date="2024-06" db="EMBL/GenBank/DDBJ databases">
        <title>Genomic Encyclopedia of Type Strains, Phase IV (KMG-IV): sequencing the most valuable type-strain genomes for metagenomic binning, comparative biology and taxonomic classification.</title>
        <authorList>
            <person name="Goeker M."/>
        </authorList>
    </citation>
    <scope>NUCLEOTIDE SEQUENCE [LARGE SCALE GENOMIC DNA]</scope>
    <source>
        <strain evidence="4 5">DSM 29492</strain>
    </source>
</reference>
<evidence type="ECO:0000313" key="5">
    <source>
        <dbReference type="Proteomes" id="UP001549106"/>
    </source>
</evidence>
<dbReference type="PROSITE" id="PS51480">
    <property type="entry name" value="DHAL"/>
    <property type="match status" value="1"/>
</dbReference>
<dbReference type="PANTHER" id="PTHR28629">
    <property type="entry name" value="TRIOKINASE/FMN CYCLASE"/>
    <property type="match status" value="1"/>
</dbReference>